<dbReference type="AlphaFoldDB" id="A0A412G4I8"/>
<evidence type="ECO:0000313" key="2">
    <source>
        <dbReference type="EMBL" id="RGR75481.1"/>
    </source>
</evidence>
<keyword evidence="1" id="KW-1133">Transmembrane helix</keyword>
<dbReference type="EMBL" id="QRUP01000004">
    <property type="protein sequence ID" value="RGR75481.1"/>
    <property type="molecule type" value="Genomic_DNA"/>
</dbReference>
<accession>A0A412G4I8</accession>
<proteinExistence type="predicted"/>
<evidence type="ECO:0000313" key="3">
    <source>
        <dbReference type="Proteomes" id="UP000284178"/>
    </source>
</evidence>
<organism evidence="2 3">
    <name type="scientific">Holdemania filiformis</name>
    <dbReference type="NCBI Taxonomy" id="61171"/>
    <lineage>
        <taxon>Bacteria</taxon>
        <taxon>Bacillati</taxon>
        <taxon>Bacillota</taxon>
        <taxon>Erysipelotrichia</taxon>
        <taxon>Erysipelotrichales</taxon>
        <taxon>Erysipelotrichaceae</taxon>
        <taxon>Holdemania</taxon>
    </lineage>
</organism>
<comment type="caution">
    <text evidence="2">The sequence shown here is derived from an EMBL/GenBank/DDBJ whole genome shotgun (WGS) entry which is preliminary data.</text>
</comment>
<protein>
    <submittedName>
        <fullName evidence="2">Uncharacterized protein</fullName>
    </submittedName>
</protein>
<feature type="transmembrane region" description="Helical" evidence="1">
    <location>
        <begin position="49"/>
        <end position="69"/>
    </location>
</feature>
<keyword evidence="1" id="KW-0812">Transmembrane</keyword>
<keyword evidence="3" id="KW-1185">Reference proteome</keyword>
<reference evidence="2 3" key="1">
    <citation type="submission" date="2018-08" db="EMBL/GenBank/DDBJ databases">
        <title>A genome reference for cultivated species of the human gut microbiota.</title>
        <authorList>
            <person name="Zou Y."/>
            <person name="Xue W."/>
            <person name="Luo G."/>
        </authorList>
    </citation>
    <scope>NUCLEOTIDE SEQUENCE [LARGE SCALE GENOMIC DNA]</scope>
    <source>
        <strain evidence="2 3">AF24-29</strain>
    </source>
</reference>
<keyword evidence="1" id="KW-0472">Membrane</keyword>
<sequence>MDFLLDCIAMLSFPLALSLMIFITPGLLVCWDWDRESVTFKSLMLFTKIAAVIVIICFILISFSGCGLWDGRIFC</sequence>
<gene>
    <name evidence="2" type="ORF">DWY25_04395</name>
</gene>
<evidence type="ECO:0000256" key="1">
    <source>
        <dbReference type="SAM" id="Phobius"/>
    </source>
</evidence>
<dbReference type="Proteomes" id="UP000284178">
    <property type="component" value="Unassembled WGS sequence"/>
</dbReference>
<feature type="transmembrane region" description="Helical" evidence="1">
    <location>
        <begin position="7"/>
        <end position="29"/>
    </location>
</feature>
<name>A0A412G4I8_9FIRM</name>